<comment type="caution">
    <text evidence="10">The sequence shown here is derived from an EMBL/GenBank/DDBJ whole genome shotgun (WGS) entry which is preliminary data.</text>
</comment>
<evidence type="ECO:0000313" key="11">
    <source>
        <dbReference type="Proteomes" id="UP001144372"/>
    </source>
</evidence>
<evidence type="ECO:0000256" key="8">
    <source>
        <dbReference type="ARBA" id="ARBA00023014"/>
    </source>
</evidence>
<dbReference type="InterPro" id="IPR023753">
    <property type="entry name" value="FAD/NAD-binding_dom"/>
</dbReference>
<dbReference type="PROSITE" id="PS00198">
    <property type="entry name" value="4FE4S_FER_1"/>
    <property type="match status" value="2"/>
</dbReference>
<keyword evidence="7" id="KW-0408">Iron</keyword>
<keyword evidence="3" id="KW-0004">4Fe-4S</keyword>
<dbReference type="InterPro" id="IPR017900">
    <property type="entry name" value="4Fe4S_Fe_S_CS"/>
</dbReference>
<dbReference type="Pfam" id="PF12838">
    <property type="entry name" value="Fer4_7"/>
    <property type="match status" value="1"/>
</dbReference>
<feature type="domain" description="4Fe-4S ferredoxin-type" evidence="9">
    <location>
        <begin position="522"/>
        <end position="551"/>
    </location>
</feature>
<keyword evidence="6" id="KW-0560">Oxidoreductase</keyword>
<dbReference type="PRINTS" id="PR00419">
    <property type="entry name" value="ADXRDTASE"/>
</dbReference>
<dbReference type="Pfam" id="PF07992">
    <property type="entry name" value="Pyr_redox_2"/>
    <property type="match status" value="1"/>
</dbReference>
<protein>
    <recommendedName>
        <fullName evidence="9">4Fe-4S ferredoxin-type domain-containing protein</fullName>
    </recommendedName>
</protein>
<comment type="similarity">
    <text evidence="2">Belongs to the HdrA family.</text>
</comment>
<sequence>MNGKNEKIGNPNPEELRIGVFICDCGSNIAGYLDCKAVTEYASTLPGVVYTKENLYTCSEAGISEIRNGIVEHKLNRVVVASCSPRTHQPLFKSACAQAGLNPYLFEMVNIRDQCSWVHMQEREDATQKAMDLVRMGVAKAAFLEPQVDIESSLVRRALVIGGGLAGLSAAEALADMGMEVMVVEKEPQLGGLLRRINLLAPQKQKASELVEEVIQRVTSKPNLKIYLSSQVTAVEGVIGMYEATVRDEKGSEVVETVGCIVVATGAQPLKPVGLYGYNGQNVITQIELEEKLSKGPLDAKRIVMIQCVGARSPERPYCSRICCLTAVKNALYIKEQNPDAYVHILYRDMQMYGSDNERMFWESRGKGVHYDVYDVTRPPVVKDGVVEVYQPLMGEVEKIPFDLLVLSTPLVANEDVPAISQLMRIPIDQNHFFLEAHAKLRPLDFATDGIFLCGTARYPATVPEARAQGLGAASRAGTVLFKDKLITSPLVAEINADTCVGCKGCLEVCPYGAIQFVAEKGVCRVNTILCKGCGNCASTCPSQSVTLKGFTPRQLLSQIRVMVC</sequence>
<keyword evidence="5" id="KW-0285">Flavoprotein</keyword>
<evidence type="ECO:0000256" key="7">
    <source>
        <dbReference type="ARBA" id="ARBA00023004"/>
    </source>
</evidence>
<gene>
    <name evidence="10" type="ORF">DAMNIGENAA_23560</name>
</gene>
<reference evidence="10" key="1">
    <citation type="submission" date="2022-12" db="EMBL/GenBank/DDBJ databases">
        <title>Reference genome sequencing for broad-spectrum identification of bacterial and archaeal isolates by mass spectrometry.</title>
        <authorList>
            <person name="Sekiguchi Y."/>
            <person name="Tourlousse D.M."/>
        </authorList>
    </citation>
    <scope>NUCLEOTIDE SEQUENCE</scope>
    <source>
        <strain evidence="10">ASRB1</strain>
    </source>
</reference>
<dbReference type="PANTHER" id="PTHR43498">
    <property type="entry name" value="FERREDOXIN:COB-COM HETERODISULFIDE REDUCTASE SUBUNIT A"/>
    <property type="match status" value="1"/>
</dbReference>
<evidence type="ECO:0000256" key="1">
    <source>
        <dbReference type="ARBA" id="ARBA00001974"/>
    </source>
</evidence>
<dbReference type="EMBL" id="BSDR01000001">
    <property type="protein sequence ID" value="GLI34923.1"/>
    <property type="molecule type" value="Genomic_DNA"/>
</dbReference>
<dbReference type="AlphaFoldDB" id="A0A9W6FU54"/>
<evidence type="ECO:0000256" key="2">
    <source>
        <dbReference type="ARBA" id="ARBA00006561"/>
    </source>
</evidence>
<evidence type="ECO:0000256" key="5">
    <source>
        <dbReference type="ARBA" id="ARBA00022827"/>
    </source>
</evidence>
<keyword evidence="5" id="KW-0274">FAD</keyword>
<dbReference type="Gene3D" id="3.30.70.20">
    <property type="match status" value="1"/>
</dbReference>
<keyword evidence="8" id="KW-0411">Iron-sulfur</keyword>
<dbReference type="PROSITE" id="PS51379">
    <property type="entry name" value="4FE4S_FER_2"/>
    <property type="match status" value="2"/>
</dbReference>
<name>A0A9W6FU54_9BACT</name>
<dbReference type="Gene3D" id="3.50.50.60">
    <property type="entry name" value="FAD/NAD(P)-binding domain"/>
    <property type="match status" value="1"/>
</dbReference>
<dbReference type="RefSeq" id="WP_281794394.1">
    <property type="nucleotide sequence ID" value="NZ_BSDR01000001.1"/>
</dbReference>
<dbReference type="Proteomes" id="UP001144372">
    <property type="component" value="Unassembled WGS sequence"/>
</dbReference>
<dbReference type="SUPFAM" id="SSF54862">
    <property type="entry name" value="4Fe-4S ferredoxins"/>
    <property type="match status" value="1"/>
</dbReference>
<dbReference type="InterPro" id="IPR036188">
    <property type="entry name" value="FAD/NAD-bd_sf"/>
</dbReference>
<dbReference type="PANTHER" id="PTHR43498:SF1">
    <property type="entry name" value="COB--COM HETERODISULFIDE REDUCTASE IRON-SULFUR SUBUNIT A"/>
    <property type="match status" value="1"/>
</dbReference>
<keyword evidence="11" id="KW-1185">Reference proteome</keyword>
<dbReference type="GO" id="GO:0016491">
    <property type="term" value="F:oxidoreductase activity"/>
    <property type="evidence" value="ECO:0007669"/>
    <property type="project" value="UniProtKB-KW"/>
</dbReference>
<evidence type="ECO:0000256" key="3">
    <source>
        <dbReference type="ARBA" id="ARBA00022485"/>
    </source>
</evidence>
<dbReference type="InterPro" id="IPR039650">
    <property type="entry name" value="HdrA-like"/>
</dbReference>
<dbReference type="SUPFAM" id="SSF51971">
    <property type="entry name" value="Nucleotide-binding domain"/>
    <property type="match status" value="1"/>
</dbReference>
<keyword evidence="4" id="KW-0479">Metal-binding</keyword>
<organism evidence="10 11">
    <name type="scientific">Desulforhabdus amnigena</name>
    <dbReference type="NCBI Taxonomy" id="40218"/>
    <lineage>
        <taxon>Bacteria</taxon>
        <taxon>Pseudomonadati</taxon>
        <taxon>Thermodesulfobacteriota</taxon>
        <taxon>Syntrophobacteria</taxon>
        <taxon>Syntrophobacterales</taxon>
        <taxon>Syntrophobacteraceae</taxon>
        <taxon>Desulforhabdus</taxon>
    </lineage>
</organism>
<evidence type="ECO:0000313" key="10">
    <source>
        <dbReference type="EMBL" id="GLI34923.1"/>
    </source>
</evidence>
<evidence type="ECO:0000256" key="6">
    <source>
        <dbReference type="ARBA" id="ARBA00023002"/>
    </source>
</evidence>
<evidence type="ECO:0000256" key="4">
    <source>
        <dbReference type="ARBA" id="ARBA00022723"/>
    </source>
</evidence>
<evidence type="ECO:0000259" key="9">
    <source>
        <dbReference type="PROSITE" id="PS51379"/>
    </source>
</evidence>
<comment type="cofactor">
    <cofactor evidence="1">
        <name>FAD</name>
        <dbReference type="ChEBI" id="CHEBI:57692"/>
    </cofactor>
</comment>
<feature type="domain" description="4Fe-4S ferredoxin-type" evidence="9">
    <location>
        <begin position="491"/>
        <end position="520"/>
    </location>
</feature>
<accession>A0A9W6FU54</accession>
<dbReference type="InterPro" id="IPR017896">
    <property type="entry name" value="4Fe4S_Fe-S-bd"/>
</dbReference>
<dbReference type="GO" id="GO:0046872">
    <property type="term" value="F:metal ion binding"/>
    <property type="evidence" value="ECO:0007669"/>
    <property type="project" value="UniProtKB-KW"/>
</dbReference>
<dbReference type="GO" id="GO:0051539">
    <property type="term" value="F:4 iron, 4 sulfur cluster binding"/>
    <property type="evidence" value="ECO:0007669"/>
    <property type="project" value="UniProtKB-KW"/>
</dbReference>
<proteinExistence type="inferred from homology"/>